<dbReference type="GO" id="GO:1904158">
    <property type="term" value="P:axonemal central apparatus assembly"/>
    <property type="evidence" value="ECO:0007669"/>
    <property type="project" value="TreeGrafter"/>
</dbReference>
<gene>
    <name evidence="2" type="ORF">PECUL_23A003189</name>
</gene>
<feature type="compositionally biased region" description="Basic residues" evidence="1">
    <location>
        <begin position="472"/>
        <end position="485"/>
    </location>
</feature>
<keyword evidence="3" id="KW-1185">Reference proteome</keyword>
<feature type="compositionally biased region" description="Pro residues" evidence="1">
    <location>
        <begin position="787"/>
        <end position="801"/>
    </location>
</feature>
<reference evidence="2" key="1">
    <citation type="submission" date="2022-03" db="EMBL/GenBank/DDBJ databases">
        <authorList>
            <person name="Alioto T."/>
            <person name="Alioto T."/>
            <person name="Gomez Garrido J."/>
        </authorList>
    </citation>
    <scope>NUCLEOTIDE SEQUENCE</scope>
</reference>
<dbReference type="PANTHER" id="PTHR21963">
    <property type="entry name" value="PF6"/>
    <property type="match status" value="1"/>
</dbReference>
<dbReference type="InterPro" id="IPR026173">
    <property type="entry name" value="SPAG17"/>
</dbReference>
<proteinExistence type="predicted"/>
<sequence length="828" mass="93152">MGMFASLTTLALDLKCTLNSQQFPSPQPQVAVAPPSTPRGKKKAPLEQVHPTVILPPAASPCETEVTSHPTDVDMRYYNDVLRDLPEELVSVPVILHSILEQVVATENNLVPPSETEPEPRADGLDPTIAGHLISMLDSLSLSEKEKKNLHNTLLFQGKEDTEAMTEGIHQFNYHDKMSQRIYHIKVPHTLNPIKVEQEMLQKLPLAELLHFAQPSPEQDSRRLAQIHELMYYCTSDQLSWEEVERAFKLFTLESLKLTGFNDLDHLEGTGKVLGEDFVIPWNNPVRFAREMFRLASVRKMYKQMEGSVDGLSDKGRMDQDGVTTSDNKDEGEKKILQAGLEEIMKTQRRSLSDWCYSEHFAPWILLQVLHDASHMYQCMDSYYHTQDNTLLLILHNPINLFRQSQQSWNIALHSNISFRNYVELVADSIADWVQEEEVKYQAEKARKELEALDLARKESDVASRQITPSSKKTKKSVSPKKSRSPRGSDSHLNAEDAPPVPETATNPFIREGSLKAWKEEQDKLKEEERLKEEKKNAKTSKSPAKKKKVSKERTSSQETKGSPNARKRSPKDKPKEEEPKEPVHETQSFTVTPPEKVFKFIGYNMGDDLIQVSGSSRYLFPTDGGQIHVEYIRFEKGHSFVKLKLQKDGHSFFIHITNPKKPSRNEEDEKFELDQQGKPVIKKKYVSEFGSFSATLESGIQLSLSHYGPSGKSPEDEDPELAAMLTFPSIHTPSILPTPPPQPPSTPSGKSRKSPRQKSSKGSRVKTPISAPVEESPAPVEAKLDPAPPPAPLLPEPLPARPSFQGLNVCCPNGLLVVFVRDDSAGQ</sequence>
<evidence type="ECO:0000313" key="3">
    <source>
        <dbReference type="Proteomes" id="UP001295444"/>
    </source>
</evidence>
<protein>
    <recommendedName>
        <fullName evidence="4">Sperm associated antigen 17</fullName>
    </recommendedName>
</protein>
<feature type="compositionally biased region" description="Basic and acidic residues" evidence="1">
    <location>
        <begin position="513"/>
        <end position="537"/>
    </location>
</feature>
<evidence type="ECO:0008006" key="4">
    <source>
        <dbReference type="Google" id="ProtNLM"/>
    </source>
</evidence>
<dbReference type="EMBL" id="OW240912">
    <property type="protein sequence ID" value="CAH2218692.1"/>
    <property type="molecule type" value="Genomic_DNA"/>
</dbReference>
<feature type="region of interest" description="Disordered" evidence="1">
    <location>
        <begin position="458"/>
        <end position="590"/>
    </location>
</feature>
<name>A0AAD1VLC5_PELCU</name>
<dbReference type="GO" id="GO:1990716">
    <property type="term" value="C:axonemal central apparatus"/>
    <property type="evidence" value="ECO:0007669"/>
    <property type="project" value="TreeGrafter"/>
</dbReference>
<dbReference type="GO" id="GO:0003351">
    <property type="term" value="P:epithelial cilium movement involved in extracellular fluid movement"/>
    <property type="evidence" value="ECO:0007669"/>
    <property type="project" value="TreeGrafter"/>
</dbReference>
<feature type="compositionally biased region" description="Pro residues" evidence="1">
    <location>
        <begin position="737"/>
        <end position="747"/>
    </location>
</feature>
<dbReference type="GO" id="GO:0005576">
    <property type="term" value="C:extracellular region"/>
    <property type="evidence" value="ECO:0007669"/>
    <property type="project" value="GOC"/>
</dbReference>
<feature type="region of interest" description="Disordered" evidence="1">
    <location>
        <begin position="731"/>
        <end position="801"/>
    </location>
</feature>
<feature type="compositionally biased region" description="Basic residues" evidence="1">
    <location>
        <begin position="751"/>
        <end position="765"/>
    </location>
</feature>
<feature type="compositionally biased region" description="Basic and acidic residues" evidence="1">
    <location>
        <begin position="572"/>
        <end position="585"/>
    </location>
</feature>
<dbReference type="Proteomes" id="UP001295444">
    <property type="component" value="Chromosome 01"/>
</dbReference>
<feature type="region of interest" description="Disordered" evidence="1">
    <location>
        <begin position="23"/>
        <end position="46"/>
    </location>
</feature>
<organism evidence="2 3">
    <name type="scientific">Pelobates cultripes</name>
    <name type="common">Western spadefoot toad</name>
    <dbReference type="NCBI Taxonomy" id="61616"/>
    <lineage>
        <taxon>Eukaryota</taxon>
        <taxon>Metazoa</taxon>
        <taxon>Chordata</taxon>
        <taxon>Craniata</taxon>
        <taxon>Vertebrata</taxon>
        <taxon>Euteleostomi</taxon>
        <taxon>Amphibia</taxon>
        <taxon>Batrachia</taxon>
        <taxon>Anura</taxon>
        <taxon>Pelobatoidea</taxon>
        <taxon>Pelobatidae</taxon>
        <taxon>Pelobates</taxon>
    </lineage>
</organism>
<evidence type="ECO:0000256" key="1">
    <source>
        <dbReference type="SAM" id="MobiDB-lite"/>
    </source>
</evidence>
<dbReference type="PANTHER" id="PTHR21963:SF1">
    <property type="entry name" value="SPERM-ASSOCIATED ANTIGEN 17"/>
    <property type="match status" value="1"/>
</dbReference>
<accession>A0AAD1VLC5</accession>
<dbReference type="AlphaFoldDB" id="A0AAD1VLC5"/>
<evidence type="ECO:0000313" key="2">
    <source>
        <dbReference type="EMBL" id="CAH2218692.1"/>
    </source>
</evidence>